<evidence type="ECO:0000259" key="17">
    <source>
        <dbReference type="PROSITE" id="PS51085"/>
    </source>
</evidence>
<dbReference type="Pfam" id="PF22117">
    <property type="entry name" value="Fer4_Nqo3"/>
    <property type="match status" value="1"/>
</dbReference>
<dbReference type="SUPFAM" id="SSF50692">
    <property type="entry name" value="ADC-like"/>
    <property type="match status" value="1"/>
</dbReference>
<keyword evidence="22" id="KW-1185">Reference proteome</keyword>
<dbReference type="InterPro" id="IPR054351">
    <property type="entry name" value="NADH_UbQ_OxRdtase_ferredoxin"/>
</dbReference>
<dbReference type="PROSITE" id="PS51085">
    <property type="entry name" value="2FE2S_FER_2"/>
    <property type="match status" value="1"/>
</dbReference>
<dbReference type="EC" id="1.6.5.3" evidence="21"/>
<dbReference type="Pfam" id="PF13510">
    <property type="entry name" value="Fer2_4"/>
    <property type="match status" value="1"/>
</dbReference>
<dbReference type="PROSITE" id="PS51379">
    <property type="entry name" value="4FE4S_FER_2"/>
    <property type="match status" value="2"/>
</dbReference>
<keyword evidence="6" id="KW-0001">2Fe-2S</keyword>
<dbReference type="PROSITE" id="PS51669">
    <property type="entry name" value="4FE4S_MOW_BIS_MGD"/>
    <property type="match status" value="1"/>
</dbReference>
<dbReference type="GO" id="GO:0008137">
    <property type="term" value="F:NADH dehydrogenase (ubiquinone) activity"/>
    <property type="evidence" value="ECO:0007669"/>
    <property type="project" value="InterPro"/>
</dbReference>
<keyword evidence="21" id="KW-0560">Oxidoreductase</keyword>
<dbReference type="OrthoDB" id="9803192at2"/>
<dbReference type="AlphaFoldDB" id="E4TJY0"/>
<keyword evidence="12" id="KW-0411">Iron-sulfur</keyword>
<dbReference type="InterPro" id="IPR006657">
    <property type="entry name" value="MoPterin_dinucl-bd_dom"/>
</dbReference>
<dbReference type="Gene3D" id="2.20.25.90">
    <property type="entry name" value="ADC-like domains"/>
    <property type="match status" value="1"/>
</dbReference>
<dbReference type="InterPro" id="IPR017896">
    <property type="entry name" value="4Fe4S_Fe-S-bd"/>
</dbReference>
<dbReference type="SMART" id="SM00929">
    <property type="entry name" value="NADH-G_4Fe-4S_3"/>
    <property type="match status" value="1"/>
</dbReference>
<organism evidence="21 22">
    <name type="scientific">Calditerrivibrio nitroreducens (strain DSM 19672 / NBRC 101217 / Yu37-1)</name>
    <dbReference type="NCBI Taxonomy" id="768670"/>
    <lineage>
        <taxon>Bacteria</taxon>
        <taxon>Pseudomonadati</taxon>
        <taxon>Deferribacterota</taxon>
        <taxon>Deferribacteres</taxon>
        <taxon>Deferribacterales</taxon>
        <taxon>Calditerrivibrionaceae</taxon>
    </lineage>
</organism>
<dbReference type="FunFam" id="3.10.20.740:FF:000004">
    <property type="entry name" value="NADH-quinone oxidoreductase"/>
    <property type="match status" value="1"/>
</dbReference>
<dbReference type="PROSITE" id="PS00198">
    <property type="entry name" value="4FE4S_FER_1"/>
    <property type="match status" value="1"/>
</dbReference>
<dbReference type="InterPro" id="IPR050123">
    <property type="entry name" value="Prok_molybdopt-oxidoreductase"/>
</dbReference>
<evidence type="ECO:0000256" key="6">
    <source>
        <dbReference type="ARBA" id="ARBA00022714"/>
    </source>
</evidence>
<feature type="domain" description="4Fe-4S Mo/W bis-MGD-type" evidence="19">
    <location>
        <begin position="215"/>
        <end position="271"/>
    </location>
</feature>
<dbReference type="HOGENOM" id="CLU_000422_4_0_0"/>
<dbReference type="InterPro" id="IPR006656">
    <property type="entry name" value="Mopterin_OxRdtase"/>
</dbReference>
<sequence length="762" mass="84530">MVTVKIDGIEVQVEPNETILEAAEKAGVHIPVLCHDKILKPFGACRVCLVEVKNNPKLMTACTTPVADGMEITTTNEKLAKIRKTLIELLLINHPLDCPVCDKGGECTLQDLTYEFGVSQVRFDPKPNDTPVDHTNPFIERDIDRCVLCGRCVRICDEVVNIQAISFQNRGTDTVIGTAFNQPWNCEFCGQCMSVCPVGSLNNRVYLFKNRPWNLEKTETVCGFCSCGCSIIVDHEDNEVFRIKEDYDLGVNKGLLCVKGRFGFEAFNSVKREKKAKIRIADGYKDISNEEAYKYAADKLTEIKNKYGKDAIAFIVSPRITNEEAFLLQKFAREVIGTNNIFSSETADCLPEGTYADVEASDDITVLNIDLTESNPILGLFVRMTARKNEGGLRVFYPKYAALKRVASEFYTGKPSELVSLMETFVKAVEGESNACSEAADRIRNAAKPVLIYNPYSLNDVTLAKRMKKALPNLKLIPCKLKNNSQGIVDMGCAAGVLPGLKNTEAASLEELVAKDKVKGFVIIGENIAVNPKYYKLLGSISKSEFVMVTDPHFTETAKISNLYIPVASFVEKNGSFTNLEGRVQRVRKAVDKQVVSDATVVKEISILMGSNLPDDVDVIESMIKKEVELYKEVDFDGGLVKYPYTIKESINSTASFVGNGKYELFQSSLRFHSGTYTSWSPDLTKVYDDTCLEISQEDAQELNVKANDMIAVEVDGVLSKFKVDVDQYMPKGVVALPANYKGAEAILSKGEYLKVNLVRHE</sequence>
<proteinExistence type="inferred from homology"/>
<comment type="cofactor">
    <cofactor evidence="16">
        <name>[2Fe-2S] cluster</name>
        <dbReference type="ChEBI" id="CHEBI:190135"/>
    </cofactor>
</comment>
<dbReference type="Pfam" id="PF00384">
    <property type="entry name" value="Molybdopterin"/>
    <property type="match status" value="1"/>
</dbReference>
<dbReference type="SUPFAM" id="SSF53706">
    <property type="entry name" value="Formate dehydrogenase/DMSO reductase, domains 1-3"/>
    <property type="match status" value="1"/>
</dbReference>
<evidence type="ECO:0000256" key="2">
    <source>
        <dbReference type="ARBA" id="ARBA00002378"/>
    </source>
</evidence>
<keyword evidence="8" id="KW-0479">Metal-binding</keyword>
<dbReference type="KEGG" id="cni:Calni_0318"/>
<dbReference type="SUPFAM" id="SSF54292">
    <property type="entry name" value="2Fe-2S ferredoxin-like"/>
    <property type="match status" value="1"/>
</dbReference>
<evidence type="ECO:0000259" key="18">
    <source>
        <dbReference type="PROSITE" id="PS51379"/>
    </source>
</evidence>
<dbReference type="Pfam" id="PF10588">
    <property type="entry name" value="NADH-G_4Fe-4S_3"/>
    <property type="match status" value="1"/>
</dbReference>
<reference key="1">
    <citation type="submission" date="2010-11" db="EMBL/GenBank/DDBJ databases">
        <title>The complete genome of chromosome of Calditerrivibrio nitroreducens DSM 19672.</title>
        <authorList>
            <consortium name="US DOE Joint Genome Institute (JGI-PGF)"/>
            <person name="Lucas S."/>
            <person name="Copeland A."/>
            <person name="Lapidus A."/>
            <person name="Bruce D."/>
            <person name="Goodwin L."/>
            <person name="Pitluck S."/>
            <person name="Kyrpides N."/>
            <person name="Mavromatis K."/>
            <person name="Ivanova N."/>
            <person name="Mikhailova N."/>
            <person name="Zeytun A."/>
            <person name="Brettin T."/>
            <person name="Detter J.C."/>
            <person name="Tapia R."/>
            <person name="Han C."/>
            <person name="Land M."/>
            <person name="Hauser L."/>
            <person name="Markowitz V."/>
            <person name="Cheng J.-F."/>
            <person name="Hugenholtz P."/>
            <person name="Woyke T."/>
            <person name="Wu D."/>
            <person name="Spring S."/>
            <person name="Schroeder M."/>
            <person name="Brambilla E."/>
            <person name="Klenk H.-P."/>
            <person name="Eisen J.A."/>
        </authorList>
    </citation>
    <scope>NUCLEOTIDE SEQUENCE [LARGE SCALE GENOMIC DNA]</scope>
    <source>
        <strain>DSM 19672</strain>
    </source>
</reference>
<feature type="domain" description="2Fe-2S ferredoxin-type" evidence="17">
    <location>
        <begin position="1"/>
        <end position="78"/>
    </location>
</feature>
<dbReference type="PROSITE" id="PS00642">
    <property type="entry name" value="COMPLEX1_75K_2"/>
    <property type="match status" value="1"/>
</dbReference>
<evidence type="ECO:0000256" key="11">
    <source>
        <dbReference type="ARBA" id="ARBA00023004"/>
    </source>
</evidence>
<evidence type="ECO:0000256" key="5">
    <source>
        <dbReference type="ARBA" id="ARBA00022485"/>
    </source>
</evidence>
<dbReference type="InterPro" id="IPR019574">
    <property type="entry name" value="NADH_UbQ_OxRdtase_Gsu_4Fe4S-bd"/>
</dbReference>
<dbReference type="InterPro" id="IPR036010">
    <property type="entry name" value="2Fe-2S_ferredoxin-like_sf"/>
</dbReference>
<evidence type="ECO:0000313" key="22">
    <source>
        <dbReference type="Proteomes" id="UP000007039"/>
    </source>
</evidence>
<comment type="cofactor">
    <cofactor evidence="1">
        <name>[4Fe-4S] cluster</name>
        <dbReference type="ChEBI" id="CHEBI:49883"/>
    </cofactor>
</comment>
<evidence type="ECO:0000256" key="10">
    <source>
        <dbReference type="ARBA" id="ARBA00022967"/>
    </source>
</evidence>
<dbReference type="GO" id="GO:0042773">
    <property type="term" value="P:ATP synthesis coupled electron transport"/>
    <property type="evidence" value="ECO:0007669"/>
    <property type="project" value="InterPro"/>
</dbReference>
<dbReference type="GO" id="GO:0048038">
    <property type="term" value="F:quinone binding"/>
    <property type="evidence" value="ECO:0007669"/>
    <property type="project" value="UniProtKB-KW"/>
</dbReference>
<dbReference type="PANTHER" id="PTHR43105">
    <property type="entry name" value="RESPIRATORY NITRATE REDUCTASE"/>
    <property type="match status" value="1"/>
</dbReference>
<evidence type="ECO:0000256" key="12">
    <source>
        <dbReference type="ARBA" id="ARBA00023014"/>
    </source>
</evidence>
<dbReference type="CDD" id="cd02775">
    <property type="entry name" value="MopB_CT"/>
    <property type="match status" value="1"/>
</dbReference>
<dbReference type="Gene3D" id="3.40.228.10">
    <property type="entry name" value="Dimethylsulfoxide Reductase, domain 2"/>
    <property type="match status" value="1"/>
</dbReference>
<dbReference type="Gene3D" id="3.40.50.740">
    <property type="match status" value="2"/>
</dbReference>
<dbReference type="Proteomes" id="UP000007039">
    <property type="component" value="Chromosome"/>
</dbReference>
<evidence type="ECO:0000256" key="8">
    <source>
        <dbReference type="ARBA" id="ARBA00022723"/>
    </source>
</evidence>
<dbReference type="InterPro" id="IPR001041">
    <property type="entry name" value="2Fe-2S_ferredoxin-type"/>
</dbReference>
<evidence type="ECO:0000256" key="7">
    <source>
        <dbReference type="ARBA" id="ARBA00022719"/>
    </source>
</evidence>
<keyword evidence="11" id="KW-0408">Iron</keyword>
<comment type="subcellular location">
    <subcellularLocation>
        <location evidence="3">Membrane</location>
    </subcellularLocation>
</comment>
<dbReference type="GO" id="GO:0003954">
    <property type="term" value="F:NADH dehydrogenase activity"/>
    <property type="evidence" value="ECO:0007669"/>
    <property type="project" value="TreeGrafter"/>
</dbReference>
<dbReference type="Pfam" id="PF04879">
    <property type="entry name" value="Molybdop_Fe4S4"/>
    <property type="match status" value="1"/>
</dbReference>
<dbReference type="RefSeq" id="WP_013450447.1">
    <property type="nucleotide sequence ID" value="NC_014758.1"/>
</dbReference>
<dbReference type="GO" id="GO:0046872">
    <property type="term" value="F:metal ion binding"/>
    <property type="evidence" value="ECO:0007669"/>
    <property type="project" value="UniProtKB-KW"/>
</dbReference>
<name>E4TJY0_CALNY</name>
<dbReference type="SUPFAM" id="SSF54862">
    <property type="entry name" value="4Fe-4S ferredoxins"/>
    <property type="match status" value="1"/>
</dbReference>
<evidence type="ECO:0000256" key="14">
    <source>
        <dbReference type="ARBA" id="ARBA00023075"/>
    </source>
</evidence>
<dbReference type="GO" id="GO:0051539">
    <property type="term" value="F:4 iron, 4 sulfur cluster binding"/>
    <property type="evidence" value="ECO:0007669"/>
    <property type="project" value="UniProtKB-KW"/>
</dbReference>
<keyword evidence="13" id="KW-0520">NAD</keyword>
<dbReference type="PANTHER" id="PTHR43105:SF10">
    <property type="entry name" value="NADH-QUINONE OXIDOREDUCTASE SUBUNIT G"/>
    <property type="match status" value="1"/>
</dbReference>
<keyword evidence="5" id="KW-0004">4Fe-4S</keyword>
<dbReference type="Gene3D" id="2.40.40.20">
    <property type="match status" value="1"/>
</dbReference>
<dbReference type="SMART" id="SM00926">
    <property type="entry name" value="Molybdop_Fe4S4"/>
    <property type="match status" value="1"/>
</dbReference>
<dbReference type="Gene3D" id="3.10.20.740">
    <property type="match status" value="1"/>
</dbReference>
<evidence type="ECO:0000313" key="21">
    <source>
        <dbReference type="EMBL" id="ADR18231.1"/>
    </source>
</evidence>
<dbReference type="InterPro" id="IPR006963">
    <property type="entry name" value="Mopterin_OxRdtase_4Fe-4S_dom"/>
</dbReference>
<protein>
    <submittedName>
        <fullName evidence="21">NADH dehydrogenase subunit G</fullName>
        <ecNumber evidence="21">1.6.5.3</ecNumber>
    </submittedName>
</protein>
<evidence type="ECO:0000256" key="13">
    <source>
        <dbReference type="ARBA" id="ARBA00023027"/>
    </source>
</evidence>
<evidence type="ECO:0000256" key="16">
    <source>
        <dbReference type="ARBA" id="ARBA00034078"/>
    </source>
</evidence>
<dbReference type="InterPro" id="IPR000283">
    <property type="entry name" value="NADH_UbQ_OxRdtase_75kDa_su_CS"/>
</dbReference>
<evidence type="ECO:0000256" key="15">
    <source>
        <dbReference type="ARBA" id="ARBA00023136"/>
    </source>
</evidence>
<accession>E4TJY0</accession>
<evidence type="ECO:0000256" key="1">
    <source>
        <dbReference type="ARBA" id="ARBA00001966"/>
    </source>
</evidence>
<evidence type="ECO:0000259" key="19">
    <source>
        <dbReference type="PROSITE" id="PS51669"/>
    </source>
</evidence>
<dbReference type="GO" id="GO:0016020">
    <property type="term" value="C:membrane"/>
    <property type="evidence" value="ECO:0007669"/>
    <property type="project" value="UniProtKB-SubCell"/>
</dbReference>
<reference evidence="21 22" key="2">
    <citation type="journal article" date="2011" name="Stand. Genomic Sci.">
        <title>Complete genome sequence of Calditerrivibrio nitroreducens type strain (Yu37-1).</title>
        <authorList>
            <person name="Pitluck S."/>
            <person name="Sikorski J."/>
            <person name="Zeytun A."/>
            <person name="Lapidus A."/>
            <person name="Nolan M."/>
            <person name="Lucas S."/>
            <person name="Hammon N."/>
            <person name="Deshpande S."/>
            <person name="Cheng J.F."/>
            <person name="Tapia R."/>
            <person name="Han C."/>
            <person name="Goodwin L."/>
            <person name="Liolios K."/>
            <person name="Pagani I."/>
            <person name="Ivanova N."/>
            <person name="Mavromatis K."/>
            <person name="Pati A."/>
            <person name="Chen A."/>
            <person name="Palaniappan K."/>
            <person name="Hauser L."/>
            <person name="Chang Y.J."/>
            <person name="Jeffries C.D."/>
            <person name="Detter J.C."/>
            <person name="Brambilla E."/>
            <person name="Djao O.D."/>
            <person name="Rohde M."/>
            <person name="Spring S."/>
            <person name="Goker M."/>
            <person name="Woyke T."/>
            <person name="Bristow J."/>
            <person name="Eisen J.A."/>
            <person name="Markowitz V."/>
            <person name="Hugenholtz P."/>
            <person name="Kyrpides N.C."/>
            <person name="Klenk H.P."/>
            <person name="Land M."/>
        </authorList>
    </citation>
    <scope>NUCLEOTIDE SEQUENCE [LARGE SCALE GENOMIC DNA]</scope>
    <source>
        <strain evidence="22">DSM 19672 / NBRC 101217 / Yu37-1</strain>
    </source>
</reference>
<comment type="similarity">
    <text evidence="4">Belongs to the complex I 75 kDa subunit family.</text>
</comment>
<keyword evidence="7" id="KW-0874">Quinone</keyword>
<comment type="function">
    <text evidence="2">NDH-1 shuttles electrons from NADH, via FMN and iron-sulfur (Fe-S) centers, to quinones in the respiratory chain. The immediate electron acceptor for the enzyme in this species is believed to be ubiquinone. Couples the redox reaction to proton translocation (for every two electrons transferred, four hydrogen ions are translocated across the cytoplasmic membrane), and thus conserves the redox energy in a proton gradient.</text>
</comment>
<dbReference type="STRING" id="768670.Calni_0318"/>
<evidence type="ECO:0000256" key="3">
    <source>
        <dbReference type="ARBA" id="ARBA00004370"/>
    </source>
</evidence>
<dbReference type="FunFam" id="3.30.70.20:FF:000035">
    <property type="entry name" value="Iron hydrogenase 1"/>
    <property type="match status" value="1"/>
</dbReference>
<dbReference type="GO" id="GO:0051537">
    <property type="term" value="F:2 iron, 2 sulfur cluster binding"/>
    <property type="evidence" value="ECO:0007669"/>
    <property type="project" value="UniProtKB-KW"/>
</dbReference>
<dbReference type="PROSITE" id="PS51839">
    <property type="entry name" value="4FE4S_HC3"/>
    <property type="match status" value="1"/>
</dbReference>
<keyword evidence="10" id="KW-1278">Translocase</keyword>
<evidence type="ECO:0000256" key="9">
    <source>
        <dbReference type="ARBA" id="ARBA00022737"/>
    </source>
</evidence>
<dbReference type="Pfam" id="PF01568">
    <property type="entry name" value="Molydop_binding"/>
    <property type="match status" value="1"/>
</dbReference>
<evidence type="ECO:0000256" key="4">
    <source>
        <dbReference type="ARBA" id="ARBA00005404"/>
    </source>
</evidence>
<feature type="domain" description="4Fe-4S ferredoxin-type" evidence="18">
    <location>
        <begin position="176"/>
        <end position="206"/>
    </location>
</feature>
<dbReference type="InterPro" id="IPR017900">
    <property type="entry name" value="4Fe4S_Fe_S_CS"/>
</dbReference>
<keyword evidence="15" id="KW-0472">Membrane</keyword>
<dbReference type="InterPro" id="IPR009010">
    <property type="entry name" value="Asp_de-COase-like_dom_sf"/>
</dbReference>
<keyword evidence="9" id="KW-0677">Repeat</keyword>
<dbReference type="eggNOG" id="COG3383">
    <property type="taxonomic scope" value="Bacteria"/>
</dbReference>
<keyword evidence="14" id="KW-0830">Ubiquinone</keyword>
<dbReference type="Gene3D" id="3.30.70.20">
    <property type="match status" value="1"/>
</dbReference>
<dbReference type="EMBL" id="CP002347">
    <property type="protein sequence ID" value="ADR18231.1"/>
    <property type="molecule type" value="Genomic_DNA"/>
</dbReference>
<gene>
    <name evidence="21" type="ordered locus">Calni_0318</name>
</gene>
<dbReference type="GO" id="GO:0043546">
    <property type="term" value="F:molybdopterin cofactor binding"/>
    <property type="evidence" value="ECO:0007669"/>
    <property type="project" value="InterPro"/>
</dbReference>
<dbReference type="CDD" id="cd00207">
    <property type="entry name" value="fer2"/>
    <property type="match status" value="1"/>
</dbReference>
<feature type="domain" description="4Fe-4S His(Cys)3-ligated-type" evidence="20">
    <location>
        <begin position="78"/>
        <end position="117"/>
    </location>
</feature>
<evidence type="ECO:0000259" key="20">
    <source>
        <dbReference type="PROSITE" id="PS51839"/>
    </source>
</evidence>
<feature type="domain" description="4Fe-4S ferredoxin-type" evidence="18">
    <location>
        <begin position="137"/>
        <end position="165"/>
    </location>
</feature>